<accession>A0A2M7TTF8</accession>
<sequence>MNKKMGLIDKILDGRKTIESRWYKNRTLPWGKIKTGNRVFFKNSGELITVKAEVAKVLAFDNLTPKRVREILEKYGRDDGIAQEKMNYFYKLFSNKKYCLLIYLKKVEKIEPFEINKSGFGQMAAWMTVEDIGLRSITID</sequence>
<dbReference type="Gene3D" id="2.30.130.30">
    <property type="entry name" value="Hypothetical protein"/>
    <property type="match status" value="1"/>
</dbReference>
<dbReference type="Proteomes" id="UP000229336">
    <property type="component" value="Unassembled WGS sequence"/>
</dbReference>
<evidence type="ECO:0000313" key="2">
    <source>
        <dbReference type="Proteomes" id="UP000229336"/>
    </source>
</evidence>
<gene>
    <name evidence="1" type="ORF">COY20_02020</name>
</gene>
<proteinExistence type="predicted"/>
<evidence type="ECO:0000313" key="1">
    <source>
        <dbReference type="EMBL" id="PIZ59324.1"/>
    </source>
</evidence>
<name>A0A2M7TTF8_9BACT</name>
<organism evidence="1 2">
    <name type="scientific">Candidatus Shapirobacteria bacterium CG_4_10_14_0_2_um_filter_40_12</name>
    <dbReference type="NCBI Taxonomy" id="1974871"/>
    <lineage>
        <taxon>Bacteria</taxon>
        <taxon>Candidatus Shapironibacteriota</taxon>
    </lineage>
</organism>
<dbReference type="EMBL" id="PFNX01000043">
    <property type="protein sequence ID" value="PIZ59324.1"/>
    <property type="molecule type" value="Genomic_DNA"/>
</dbReference>
<reference evidence="2" key="1">
    <citation type="submission" date="2017-09" db="EMBL/GenBank/DDBJ databases">
        <title>Depth-based differentiation of microbial function through sediment-hosted aquifers and enrichment of novel symbionts in the deep terrestrial subsurface.</title>
        <authorList>
            <person name="Probst A.J."/>
            <person name="Ladd B."/>
            <person name="Jarett J.K."/>
            <person name="Geller-Mcgrath D.E."/>
            <person name="Sieber C.M.K."/>
            <person name="Emerson J.B."/>
            <person name="Anantharaman K."/>
            <person name="Thomas B.C."/>
            <person name="Malmstrom R."/>
            <person name="Stieglmeier M."/>
            <person name="Klingl A."/>
            <person name="Woyke T."/>
            <person name="Ryan C.M."/>
            <person name="Banfield J.F."/>
        </authorList>
    </citation>
    <scope>NUCLEOTIDE SEQUENCE [LARGE SCALE GENOMIC DNA]</scope>
</reference>
<evidence type="ECO:0008006" key="3">
    <source>
        <dbReference type="Google" id="ProtNLM"/>
    </source>
</evidence>
<dbReference type="InterPro" id="IPR015947">
    <property type="entry name" value="PUA-like_sf"/>
</dbReference>
<protein>
    <recommendedName>
        <fullName evidence="3">ASCH domain-containing protein</fullName>
    </recommendedName>
</protein>
<dbReference type="SUPFAM" id="SSF88697">
    <property type="entry name" value="PUA domain-like"/>
    <property type="match status" value="1"/>
</dbReference>
<dbReference type="AlphaFoldDB" id="A0A2M7TTF8"/>
<comment type="caution">
    <text evidence="1">The sequence shown here is derived from an EMBL/GenBank/DDBJ whole genome shotgun (WGS) entry which is preliminary data.</text>
</comment>